<evidence type="ECO:0000313" key="3">
    <source>
        <dbReference type="Proteomes" id="UP000184268"/>
    </source>
</evidence>
<gene>
    <name evidence="2" type="ORF">SAMN02745129_0730</name>
</gene>
<name>A0A1M5MPX2_9GAMM</name>
<feature type="transmembrane region" description="Helical" evidence="1">
    <location>
        <begin position="147"/>
        <end position="164"/>
    </location>
</feature>
<organism evidence="2 3">
    <name type="scientific">Ferrimonas marina</name>
    <dbReference type="NCBI Taxonomy" id="299255"/>
    <lineage>
        <taxon>Bacteria</taxon>
        <taxon>Pseudomonadati</taxon>
        <taxon>Pseudomonadota</taxon>
        <taxon>Gammaproteobacteria</taxon>
        <taxon>Alteromonadales</taxon>
        <taxon>Ferrimonadaceae</taxon>
        <taxon>Ferrimonas</taxon>
    </lineage>
</organism>
<keyword evidence="3" id="KW-1185">Reference proteome</keyword>
<keyword evidence="1" id="KW-0812">Transmembrane</keyword>
<accession>A0A1M5MPX2</accession>
<keyword evidence="1" id="KW-1133">Transmembrane helix</keyword>
<proteinExistence type="predicted"/>
<dbReference type="AlphaFoldDB" id="A0A1M5MPX2"/>
<protein>
    <recommendedName>
        <fullName evidence="4">DoxX-like family protein</fullName>
    </recommendedName>
</protein>
<dbReference type="Proteomes" id="UP000184268">
    <property type="component" value="Unassembled WGS sequence"/>
</dbReference>
<dbReference type="OrthoDB" id="4731268at2"/>
<sequence length="171" mass="18769">MNQHLLEISLISSVFILTLFGIRALRKSPLSGTQKAEKAITGLLGAYFAMAGSVKFFDPFTTMYTTQIALAELPFPSLTRWSGQMVEIGAGLMLLWLMVKGKSLASGLSDRLFYLGNFLIFSAMIVALYVHWHPNVPATVLPLQSKAPIMTLIVMLVVGINVALRRLNPQA</sequence>
<feature type="transmembrane region" description="Helical" evidence="1">
    <location>
        <begin position="6"/>
        <end position="26"/>
    </location>
</feature>
<feature type="transmembrane region" description="Helical" evidence="1">
    <location>
        <begin position="38"/>
        <end position="57"/>
    </location>
</feature>
<dbReference type="RefSeq" id="WP_067654109.1">
    <property type="nucleotide sequence ID" value="NZ_FQXG01000001.1"/>
</dbReference>
<reference evidence="2 3" key="1">
    <citation type="submission" date="2016-11" db="EMBL/GenBank/DDBJ databases">
        <authorList>
            <person name="Jaros S."/>
            <person name="Januszkiewicz K."/>
            <person name="Wedrychowicz H."/>
        </authorList>
    </citation>
    <scope>NUCLEOTIDE SEQUENCE [LARGE SCALE GENOMIC DNA]</scope>
    <source>
        <strain evidence="2 3">DSM 16917</strain>
    </source>
</reference>
<feature type="transmembrane region" description="Helical" evidence="1">
    <location>
        <begin position="111"/>
        <end position="132"/>
    </location>
</feature>
<evidence type="ECO:0000256" key="1">
    <source>
        <dbReference type="SAM" id="Phobius"/>
    </source>
</evidence>
<evidence type="ECO:0000313" key="2">
    <source>
        <dbReference type="EMBL" id="SHG79348.1"/>
    </source>
</evidence>
<dbReference type="EMBL" id="FQXG01000001">
    <property type="protein sequence ID" value="SHG79348.1"/>
    <property type="molecule type" value="Genomic_DNA"/>
</dbReference>
<evidence type="ECO:0008006" key="4">
    <source>
        <dbReference type="Google" id="ProtNLM"/>
    </source>
</evidence>
<feature type="transmembrane region" description="Helical" evidence="1">
    <location>
        <begin position="81"/>
        <end position="99"/>
    </location>
</feature>
<keyword evidence="1" id="KW-0472">Membrane</keyword>